<accession>A0A5S9ISA9</accession>
<dbReference type="KEGG" id="uam:UABAM_05205"/>
<gene>
    <name evidence="1" type="ORF">UABAM_05205</name>
</gene>
<evidence type="ECO:0000313" key="1">
    <source>
        <dbReference type="EMBL" id="BBM86817.1"/>
    </source>
</evidence>
<dbReference type="Proteomes" id="UP000326354">
    <property type="component" value="Chromosome"/>
</dbReference>
<keyword evidence="2" id="KW-1185">Reference proteome</keyword>
<reference evidence="1 2" key="1">
    <citation type="submission" date="2019-08" db="EMBL/GenBank/DDBJ databases">
        <title>Complete genome sequence of Candidatus Uab amorphum.</title>
        <authorList>
            <person name="Shiratori T."/>
            <person name="Suzuki S."/>
            <person name="Kakizawa Y."/>
            <person name="Ishida K."/>
        </authorList>
    </citation>
    <scope>NUCLEOTIDE SEQUENCE [LARGE SCALE GENOMIC DNA]</scope>
    <source>
        <strain evidence="1 2">SRT547</strain>
    </source>
</reference>
<sequence>MIDKTDFAVFVYDIISNEIDSNCQMSDTSLQRSIDELYNNTPVSDSKYKSLLIATYKTMEEVAPLVSGMDMRSTMTAGEVKSIDSVWEKWLIENGVSTATTDTIVEKYSYDFIQVLQKEEEEED</sequence>
<proteinExistence type="predicted"/>
<organism evidence="1 2">
    <name type="scientific">Uabimicrobium amorphum</name>
    <dbReference type="NCBI Taxonomy" id="2596890"/>
    <lineage>
        <taxon>Bacteria</taxon>
        <taxon>Pseudomonadati</taxon>
        <taxon>Planctomycetota</taxon>
        <taxon>Candidatus Uabimicrobiia</taxon>
        <taxon>Candidatus Uabimicrobiales</taxon>
        <taxon>Candidatus Uabimicrobiaceae</taxon>
        <taxon>Candidatus Uabimicrobium</taxon>
    </lineage>
</organism>
<dbReference type="EMBL" id="AP019860">
    <property type="protein sequence ID" value="BBM86817.1"/>
    <property type="molecule type" value="Genomic_DNA"/>
</dbReference>
<protein>
    <submittedName>
        <fullName evidence="1">Uncharacterized protein</fullName>
    </submittedName>
</protein>
<name>A0A5S9ISA9_UABAM</name>
<dbReference type="AlphaFoldDB" id="A0A5S9ISA9"/>
<evidence type="ECO:0000313" key="2">
    <source>
        <dbReference type="Proteomes" id="UP000326354"/>
    </source>
</evidence>
<dbReference type="RefSeq" id="WP_151970857.1">
    <property type="nucleotide sequence ID" value="NZ_AP019860.1"/>
</dbReference>